<accession>A0ACD3AE43</accession>
<sequence>MSNREPYSGRTRKLVVALDVGTTFSGVSYCLLDPGQVPEIKGVTRFPYQEFASADSKIPTVIWYDKNGIIKAMGAEAVKDGIQDTAEAEDWFKSEWFKLHLKPDHIRNNTSFKIPPLPPGKSIIDVFSDFLRYLYHCTETFIREHHPNGQQLWLSVRSTVEIILSHPNGWEFCQQDQMRRAAVRAELVPDLDQGYKRIHFVTEGEASLHFCISNNVNTEAMKRGGRILVIDAGGGTIDISSYGRKMEDGRQFYEELSRAECHLKGSIFVTEGAKEHLKELLKDSRFKEDLEYISECFDRTTKPRFTRADEPAYIKFGRSRDRDPNVNIHNGHLKLLGTDVAKFFDPSVKCIIDAILGHKQYLTVSTVCLVGGFAASDWLYSSVLSAVAAKGVSLCRPDSHINKVVANGAVSYFLDHRVSSRVSKFIYGVKACENYVHSNKEHVRRKSRRFSQLSGRVCIPGAFTIILPKETKVKEQQEFRYSYHVELAQSDNKLIHRDLLCYRGLMNNPKWIDEDPDHFEILCTLEADLSAMVESHKSIKGPENVPYYVLEYDIVILFGLTELAAQVAWEENGREKRGPVRIVYDAE</sequence>
<proteinExistence type="predicted"/>
<dbReference type="EMBL" id="ML208511">
    <property type="protein sequence ID" value="TFK63659.1"/>
    <property type="molecule type" value="Genomic_DNA"/>
</dbReference>
<keyword evidence="2" id="KW-1185">Reference proteome</keyword>
<reference evidence="1 2" key="1">
    <citation type="journal article" date="2019" name="Nat. Ecol. Evol.">
        <title>Megaphylogeny resolves global patterns of mushroom evolution.</title>
        <authorList>
            <person name="Varga T."/>
            <person name="Krizsan K."/>
            <person name="Foldi C."/>
            <person name="Dima B."/>
            <person name="Sanchez-Garcia M."/>
            <person name="Sanchez-Ramirez S."/>
            <person name="Szollosi G.J."/>
            <person name="Szarkandi J.G."/>
            <person name="Papp V."/>
            <person name="Albert L."/>
            <person name="Andreopoulos W."/>
            <person name="Angelini C."/>
            <person name="Antonin V."/>
            <person name="Barry K.W."/>
            <person name="Bougher N.L."/>
            <person name="Buchanan P."/>
            <person name="Buyck B."/>
            <person name="Bense V."/>
            <person name="Catcheside P."/>
            <person name="Chovatia M."/>
            <person name="Cooper J."/>
            <person name="Damon W."/>
            <person name="Desjardin D."/>
            <person name="Finy P."/>
            <person name="Geml J."/>
            <person name="Haridas S."/>
            <person name="Hughes K."/>
            <person name="Justo A."/>
            <person name="Karasinski D."/>
            <person name="Kautmanova I."/>
            <person name="Kiss B."/>
            <person name="Kocsube S."/>
            <person name="Kotiranta H."/>
            <person name="LaButti K.M."/>
            <person name="Lechner B.E."/>
            <person name="Liimatainen K."/>
            <person name="Lipzen A."/>
            <person name="Lukacs Z."/>
            <person name="Mihaltcheva S."/>
            <person name="Morgado L.N."/>
            <person name="Niskanen T."/>
            <person name="Noordeloos M.E."/>
            <person name="Ohm R.A."/>
            <person name="Ortiz-Santana B."/>
            <person name="Ovrebo C."/>
            <person name="Racz N."/>
            <person name="Riley R."/>
            <person name="Savchenko A."/>
            <person name="Shiryaev A."/>
            <person name="Soop K."/>
            <person name="Spirin V."/>
            <person name="Szebenyi C."/>
            <person name="Tomsovsky M."/>
            <person name="Tulloss R.E."/>
            <person name="Uehling J."/>
            <person name="Grigoriev I.V."/>
            <person name="Vagvolgyi C."/>
            <person name="Papp T."/>
            <person name="Martin F.M."/>
            <person name="Miettinen O."/>
            <person name="Hibbett D.S."/>
            <person name="Nagy L.G."/>
        </authorList>
    </citation>
    <scope>NUCLEOTIDE SEQUENCE [LARGE SCALE GENOMIC DNA]</scope>
    <source>
        <strain evidence="1 2">NL-1719</strain>
    </source>
</reference>
<dbReference type="Proteomes" id="UP000308600">
    <property type="component" value="Unassembled WGS sequence"/>
</dbReference>
<protein>
    <submittedName>
        <fullName evidence="1">Uncharacterized protein</fullName>
    </submittedName>
</protein>
<name>A0ACD3AE43_9AGAR</name>
<gene>
    <name evidence="1" type="ORF">BDN72DRAFT_963759</name>
</gene>
<organism evidence="1 2">
    <name type="scientific">Pluteus cervinus</name>
    <dbReference type="NCBI Taxonomy" id="181527"/>
    <lineage>
        <taxon>Eukaryota</taxon>
        <taxon>Fungi</taxon>
        <taxon>Dikarya</taxon>
        <taxon>Basidiomycota</taxon>
        <taxon>Agaricomycotina</taxon>
        <taxon>Agaricomycetes</taxon>
        <taxon>Agaricomycetidae</taxon>
        <taxon>Agaricales</taxon>
        <taxon>Pluteineae</taxon>
        <taxon>Pluteaceae</taxon>
        <taxon>Pluteus</taxon>
    </lineage>
</organism>
<evidence type="ECO:0000313" key="2">
    <source>
        <dbReference type="Proteomes" id="UP000308600"/>
    </source>
</evidence>
<evidence type="ECO:0000313" key="1">
    <source>
        <dbReference type="EMBL" id="TFK63659.1"/>
    </source>
</evidence>